<dbReference type="PANTHER" id="PTHR30615:SF8">
    <property type="entry name" value="UPF0047 PROTEIN C4A8.02C"/>
    <property type="match status" value="1"/>
</dbReference>
<evidence type="ECO:0008006" key="4">
    <source>
        <dbReference type="Google" id="ProtNLM"/>
    </source>
</evidence>
<dbReference type="Pfam" id="PF01894">
    <property type="entry name" value="YjbQ"/>
    <property type="match status" value="1"/>
</dbReference>
<evidence type="ECO:0000313" key="3">
    <source>
        <dbReference type="Proteomes" id="UP000317909"/>
    </source>
</evidence>
<comment type="similarity">
    <text evidence="1">Belongs to the UPF0047 family.</text>
</comment>
<organism evidence="2 3">
    <name type="scientific">Lacipirellula limnantheis</name>
    <dbReference type="NCBI Taxonomy" id="2528024"/>
    <lineage>
        <taxon>Bacteria</taxon>
        <taxon>Pseudomonadati</taxon>
        <taxon>Planctomycetota</taxon>
        <taxon>Planctomycetia</taxon>
        <taxon>Pirellulales</taxon>
        <taxon>Lacipirellulaceae</taxon>
        <taxon>Lacipirellula</taxon>
    </lineage>
</organism>
<protein>
    <recommendedName>
        <fullName evidence="4">Secondary thiamine-phosphate synthase enzyme</fullName>
    </recommendedName>
</protein>
<dbReference type="PANTHER" id="PTHR30615">
    <property type="entry name" value="UNCHARACTERIZED PROTEIN YJBQ-RELATED"/>
    <property type="match status" value="1"/>
</dbReference>
<dbReference type="Proteomes" id="UP000317909">
    <property type="component" value="Chromosome"/>
</dbReference>
<dbReference type="PROSITE" id="PS01314">
    <property type="entry name" value="UPF0047"/>
    <property type="match status" value="1"/>
</dbReference>
<reference evidence="2 3" key="1">
    <citation type="submission" date="2019-02" db="EMBL/GenBank/DDBJ databases">
        <title>Deep-cultivation of Planctomycetes and their phenomic and genomic characterization uncovers novel biology.</title>
        <authorList>
            <person name="Wiegand S."/>
            <person name="Jogler M."/>
            <person name="Boedeker C."/>
            <person name="Pinto D."/>
            <person name="Vollmers J."/>
            <person name="Rivas-Marin E."/>
            <person name="Kohn T."/>
            <person name="Peeters S.H."/>
            <person name="Heuer A."/>
            <person name="Rast P."/>
            <person name="Oberbeckmann S."/>
            <person name="Bunk B."/>
            <person name="Jeske O."/>
            <person name="Meyerdierks A."/>
            <person name="Storesund J.E."/>
            <person name="Kallscheuer N."/>
            <person name="Luecker S."/>
            <person name="Lage O.M."/>
            <person name="Pohl T."/>
            <person name="Merkel B.J."/>
            <person name="Hornburger P."/>
            <person name="Mueller R.-W."/>
            <person name="Bruemmer F."/>
            <person name="Labrenz M."/>
            <person name="Spormann A.M."/>
            <person name="Op den Camp H."/>
            <person name="Overmann J."/>
            <person name="Amann R."/>
            <person name="Jetten M.S.M."/>
            <person name="Mascher T."/>
            <person name="Medema M.H."/>
            <person name="Devos D.P."/>
            <person name="Kaster A.-K."/>
            <person name="Ovreas L."/>
            <person name="Rohde M."/>
            <person name="Galperin M.Y."/>
            <person name="Jogler C."/>
        </authorList>
    </citation>
    <scope>NUCLEOTIDE SEQUENCE [LARGE SCALE GENOMIC DNA]</scope>
    <source>
        <strain evidence="2 3">I41</strain>
    </source>
</reference>
<dbReference type="SUPFAM" id="SSF111038">
    <property type="entry name" value="YjbQ-like"/>
    <property type="match status" value="1"/>
</dbReference>
<dbReference type="InterPro" id="IPR035917">
    <property type="entry name" value="YjbQ-like_sf"/>
</dbReference>
<dbReference type="InterPro" id="IPR001602">
    <property type="entry name" value="UPF0047_YjbQ-like"/>
</dbReference>
<dbReference type="EMBL" id="CP036339">
    <property type="protein sequence ID" value="QDT71922.1"/>
    <property type="molecule type" value="Genomic_DNA"/>
</dbReference>
<gene>
    <name evidence="2" type="ORF">I41_10840</name>
</gene>
<keyword evidence="3" id="KW-1185">Reference proteome</keyword>
<accession>A0A517TU80</accession>
<dbReference type="Gene3D" id="2.60.120.460">
    <property type="entry name" value="YjbQ-like"/>
    <property type="match status" value="1"/>
</dbReference>
<dbReference type="KEGG" id="llh:I41_10840"/>
<evidence type="ECO:0000256" key="1">
    <source>
        <dbReference type="ARBA" id="ARBA00005534"/>
    </source>
</evidence>
<evidence type="ECO:0000313" key="2">
    <source>
        <dbReference type="EMBL" id="QDT71922.1"/>
    </source>
</evidence>
<dbReference type="PIRSF" id="PIRSF004681">
    <property type="entry name" value="UCP004681"/>
    <property type="match status" value="1"/>
</dbReference>
<sequence>MRWFQEEIELPAKRRGFHLVTPDILAKLPHLAGIRVGLLHLFLQHTSASLSINENADSDVPLDLESSFSALAPESFPYRHTCEGPDDMPAHVKASLLGASLSIPIREGRLALGTWQGIYLCEHRNHGGRRRLIATIWGE</sequence>
<dbReference type="NCBIfam" id="TIGR00149">
    <property type="entry name" value="TIGR00149_YjbQ"/>
    <property type="match status" value="1"/>
</dbReference>
<name>A0A517TU80_9BACT</name>
<dbReference type="AlphaFoldDB" id="A0A517TU80"/>
<proteinExistence type="inferred from homology"/>